<accession>A0A2N3G3U3</accession>
<proteinExistence type="predicted"/>
<feature type="transmembrane region" description="Helical" evidence="8">
    <location>
        <begin position="170"/>
        <end position="191"/>
    </location>
</feature>
<dbReference type="CDD" id="cd06173">
    <property type="entry name" value="MFS_MefA_like"/>
    <property type="match status" value="1"/>
</dbReference>
<dbReference type="SUPFAM" id="SSF103473">
    <property type="entry name" value="MFS general substrate transporter"/>
    <property type="match status" value="1"/>
</dbReference>
<evidence type="ECO:0000256" key="1">
    <source>
        <dbReference type="ARBA" id="ARBA00004651"/>
    </source>
</evidence>
<feature type="transmembrane region" description="Helical" evidence="8">
    <location>
        <begin position="41"/>
        <end position="62"/>
    </location>
</feature>
<feature type="region of interest" description="Disordered" evidence="7">
    <location>
        <begin position="1"/>
        <end position="20"/>
    </location>
</feature>
<comment type="caution">
    <text evidence="9">The sequence shown here is derived from an EMBL/GenBank/DDBJ whole genome shotgun (WGS) entry which is preliminary data.</text>
</comment>
<evidence type="ECO:0000256" key="5">
    <source>
        <dbReference type="ARBA" id="ARBA00022989"/>
    </source>
</evidence>
<evidence type="ECO:0008006" key="11">
    <source>
        <dbReference type="Google" id="ProtNLM"/>
    </source>
</evidence>
<evidence type="ECO:0000256" key="6">
    <source>
        <dbReference type="ARBA" id="ARBA00023136"/>
    </source>
</evidence>
<feature type="transmembrane region" description="Helical" evidence="8">
    <location>
        <begin position="211"/>
        <end position="232"/>
    </location>
</feature>
<evidence type="ECO:0000256" key="3">
    <source>
        <dbReference type="ARBA" id="ARBA00022475"/>
    </source>
</evidence>
<dbReference type="PANTHER" id="PTHR43266">
    <property type="entry name" value="MACROLIDE-EFFLUX PROTEIN"/>
    <property type="match status" value="1"/>
</dbReference>
<organism evidence="9 10">
    <name type="scientific">Candidatus Anoxymicrobium japonicum</name>
    <dbReference type="NCBI Taxonomy" id="2013648"/>
    <lineage>
        <taxon>Bacteria</taxon>
        <taxon>Bacillati</taxon>
        <taxon>Actinomycetota</taxon>
        <taxon>Candidatus Geothermincolia</taxon>
        <taxon>Candidatus Geothermincolales</taxon>
        <taxon>Candidatus Anoxymicrobiaceae</taxon>
        <taxon>Candidatus Anoxymicrobium</taxon>
    </lineage>
</organism>
<comment type="subcellular location">
    <subcellularLocation>
        <location evidence="1">Cell membrane</location>
        <topology evidence="1">Multi-pass membrane protein</topology>
    </subcellularLocation>
</comment>
<feature type="transmembrane region" description="Helical" evidence="8">
    <location>
        <begin position="331"/>
        <end position="348"/>
    </location>
</feature>
<sequence length="403" mass="44414">MGDTLMEKDGQVKELHGGDPSTQVSLEISAFRKVFLNHDFMTLWVGQGISGIGDWVIVGVLLDSVYRLNSQWGLFWMMTFRFLPAFLFGLVAGAVVDRIERKTLLVLCELVRCALVVALAFANSLALICGLVFGIECFTLLFGPARDSCIPDLVDTDEIMTANSMMSTSTYLTMALGTLIATVILGIASLIHEFPLVRYVVANEAVFQRQFAFIVDALTFLVSAMLLFTIAFPKRSIHREEKLSARSIYVDLKEGLAFMVANPLTKGILGIMIVGFIGGGSLYILGAPFAKEVLRSEGAKFLLVISFLMIGIVVGAGMTPWMTKRMPVEKWLIRAVTGFGVIMLVFAFNDFYPLSLAIIFAGGYLLGYLIVSSYTLLHQNLEEDIRGRVFAAMQTIMRTCLLV</sequence>
<keyword evidence="5 8" id="KW-1133">Transmembrane helix</keyword>
<evidence type="ECO:0000256" key="2">
    <source>
        <dbReference type="ARBA" id="ARBA00022448"/>
    </source>
</evidence>
<protein>
    <recommendedName>
        <fullName evidence="11">MFS transporter</fullName>
    </recommendedName>
</protein>
<dbReference type="InterPro" id="IPR011701">
    <property type="entry name" value="MFS"/>
</dbReference>
<keyword evidence="4 8" id="KW-0812">Transmembrane</keyword>
<keyword evidence="2" id="KW-0813">Transport</keyword>
<dbReference type="Pfam" id="PF07690">
    <property type="entry name" value="MFS_1"/>
    <property type="match status" value="1"/>
</dbReference>
<dbReference type="GO" id="GO:0005886">
    <property type="term" value="C:plasma membrane"/>
    <property type="evidence" value="ECO:0007669"/>
    <property type="project" value="UniProtKB-SubCell"/>
</dbReference>
<keyword evidence="6 8" id="KW-0472">Membrane</keyword>
<dbReference type="Gene3D" id="1.20.1250.20">
    <property type="entry name" value="MFS general substrate transporter like domains"/>
    <property type="match status" value="1"/>
</dbReference>
<gene>
    <name evidence="9" type="ORF">CVT63_08160</name>
</gene>
<name>A0A2N3G3U3_9ACTN</name>
<feature type="transmembrane region" description="Helical" evidence="8">
    <location>
        <begin position="268"/>
        <end position="289"/>
    </location>
</feature>
<feature type="transmembrane region" description="Helical" evidence="8">
    <location>
        <begin position="301"/>
        <end position="319"/>
    </location>
</feature>
<evidence type="ECO:0000313" key="9">
    <source>
        <dbReference type="EMBL" id="PKQ27406.1"/>
    </source>
</evidence>
<feature type="transmembrane region" description="Helical" evidence="8">
    <location>
        <begin position="74"/>
        <end position="96"/>
    </location>
</feature>
<evidence type="ECO:0000256" key="8">
    <source>
        <dbReference type="SAM" id="Phobius"/>
    </source>
</evidence>
<feature type="non-terminal residue" evidence="9">
    <location>
        <position position="403"/>
    </location>
</feature>
<feature type="compositionally biased region" description="Basic and acidic residues" evidence="7">
    <location>
        <begin position="1"/>
        <end position="17"/>
    </location>
</feature>
<evidence type="ECO:0000256" key="4">
    <source>
        <dbReference type="ARBA" id="ARBA00022692"/>
    </source>
</evidence>
<dbReference type="PANTHER" id="PTHR43266:SF2">
    <property type="entry name" value="MAJOR FACILITATOR SUPERFAMILY (MFS) PROFILE DOMAIN-CONTAINING PROTEIN"/>
    <property type="match status" value="1"/>
</dbReference>
<feature type="transmembrane region" description="Helical" evidence="8">
    <location>
        <begin position="354"/>
        <end position="377"/>
    </location>
</feature>
<evidence type="ECO:0000256" key="7">
    <source>
        <dbReference type="SAM" id="MobiDB-lite"/>
    </source>
</evidence>
<dbReference type="GO" id="GO:0022857">
    <property type="term" value="F:transmembrane transporter activity"/>
    <property type="evidence" value="ECO:0007669"/>
    <property type="project" value="InterPro"/>
</dbReference>
<dbReference type="EMBL" id="PHEX01000110">
    <property type="protein sequence ID" value="PKQ27406.1"/>
    <property type="molecule type" value="Genomic_DNA"/>
</dbReference>
<evidence type="ECO:0000313" key="10">
    <source>
        <dbReference type="Proteomes" id="UP000233654"/>
    </source>
</evidence>
<keyword evidence="3" id="KW-1003">Cell membrane</keyword>
<dbReference type="AlphaFoldDB" id="A0A2N3G3U3"/>
<dbReference type="Proteomes" id="UP000233654">
    <property type="component" value="Unassembled WGS sequence"/>
</dbReference>
<reference evidence="9 10" key="1">
    <citation type="journal article" date="2017" name="ISME J.">
        <title>Potential for microbial H2 and metal transformations associated with novel bacteria and archaea in deep terrestrial subsurface sediments.</title>
        <authorList>
            <person name="Hernsdorf A.W."/>
            <person name="Amano Y."/>
            <person name="Miyakawa K."/>
            <person name="Ise K."/>
            <person name="Suzuki Y."/>
            <person name="Anantharaman K."/>
            <person name="Probst A."/>
            <person name="Burstein D."/>
            <person name="Thomas B.C."/>
            <person name="Banfield J.F."/>
        </authorList>
    </citation>
    <scope>NUCLEOTIDE SEQUENCE [LARGE SCALE GENOMIC DNA]</scope>
    <source>
        <strain evidence="9">HGW-Actinobacteria-3</strain>
    </source>
</reference>
<dbReference type="InterPro" id="IPR036259">
    <property type="entry name" value="MFS_trans_sf"/>
</dbReference>
<feature type="transmembrane region" description="Helical" evidence="8">
    <location>
        <begin position="116"/>
        <end position="142"/>
    </location>
</feature>